<reference evidence="1" key="1">
    <citation type="submission" date="2022-04" db="EMBL/GenBank/DDBJ databases">
        <title>Genome of the entomopathogenic fungus Entomophthora muscae.</title>
        <authorList>
            <person name="Elya C."/>
            <person name="Lovett B.R."/>
            <person name="Lee E."/>
            <person name="Macias A.M."/>
            <person name="Hajek A.E."/>
            <person name="De Bivort B.L."/>
            <person name="Kasson M.T."/>
            <person name="De Fine Licht H.H."/>
            <person name="Stajich J.E."/>
        </authorList>
    </citation>
    <scope>NUCLEOTIDE SEQUENCE</scope>
    <source>
        <strain evidence="1">Berkeley</strain>
    </source>
</reference>
<organism evidence="1 2">
    <name type="scientific">Entomophthora muscae</name>
    <dbReference type="NCBI Taxonomy" id="34485"/>
    <lineage>
        <taxon>Eukaryota</taxon>
        <taxon>Fungi</taxon>
        <taxon>Fungi incertae sedis</taxon>
        <taxon>Zoopagomycota</taxon>
        <taxon>Entomophthoromycotina</taxon>
        <taxon>Entomophthoromycetes</taxon>
        <taxon>Entomophthorales</taxon>
        <taxon>Entomophthoraceae</taxon>
        <taxon>Entomophthora</taxon>
    </lineage>
</organism>
<proteinExistence type="predicted"/>
<protein>
    <submittedName>
        <fullName evidence="1">Uncharacterized protein</fullName>
    </submittedName>
</protein>
<dbReference type="EMBL" id="QTSX02001660">
    <property type="protein sequence ID" value="KAJ9079748.1"/>
    <property type="molecule type" value="Genomic_DNA"/>
</dbReference>
<dbReference type="Proteomes" id="UP001165960">
    <property type="component" value="Unassembled WGS sequence"/>
</dbReference>
<sequence>MSQSEEVTTLFMVGFPDDFTEREFQNMFLFATGFEAAMLKMPESQQEPSLALEKQQALMGFAKFKTRQEAIAAQQLLNGKLVDQERVSVLKVELAKKNLHIKRAVQRLGDSEDQAHVFETKEAESDLEKSWEIFVDDLVSTEASPEEPELPWLVTPAKAPADFQRAFCITPSKVAPGFQTDRAKKSFDDLLKYPTDTTFDSSYDSGYEQSRFFSPFSTMPSSNAMFSEKMQLTNHLTQLNLSSPVSSTFPSAFRPSSNSFSDRRAIPQSATAMPNGDHNPPCNTLYVGNLPPKTNEEELRQLFSLCAGYKRLCVRYKAGVNSNSKAGPMCFVEFESEDDAADAMHEKNGTHLSNSDKGGIRLSFSKNPLGVRRQPPPIATDVASPTQSSFRPPLTGATAPGLSFPGFSNPVTPISSQFKSLDRPLAPWG</sequence>
<gene>
    <name evidence="1" type="ORF">DSO57_1032216</name>
</gene>
<evidence type="ECO:0000313" key="2">
    <source>
        <dbReference type="Proteomes" id="UP001165960"/>
    </source>
</evidence>
<name>A0ACC2TYB0_9FUNG</name>
<accession>A0ACC2TYB0</accession>
<comment type="caution">
    <text evidence="1">The sequence shown here is derived from an EMBL/GenBank/DDBJ whole genome shotgun (WGS) entry which is preliminary data.</text>
</comment>
<keyword evidence="2" id="KW-1185">Reference proteome</keyword>
<evidence type="ECO:0000313" key="1">
    <source>
        <dbReference type="EMBL" id="KAJ9079748.1"/>
    </source>
</evidence>